<dbReference type="HOGENOM" id="CLU_000445_107_16_4"/>
<dbReference type="RefSeq" id="WP_012347982.1">
    <property type="nucleotide sequence ID" value="NC_010524.1"/>
</dbReference>
<dbReference type="Pfam" id="PF00015">
    <property type="entry name" value="MCPsignal"/>
    <property type="match status" value="1"/>
</dbReference>
<keyword evidence="4" id="KW-0175">Coiled coil</keyword>
<comment type="similarity">
    <text evidence="2">Belongs to the methyl-accepting chemotaxis (MCP) protein family.</text>
</comment>
<gene>
    <name evidence="7" type="ordered locus">Lcho_2966</name>
</gene>
<dbReference type="GO" id="GO:0005886">
    <property type="term" value="C:plasma membrane"/>
    <property type="evidence" value="ECO:0007669"/>
    <property type="project" value="TreeGrafter"/>
</dbReference>
<proteinExistence type="inferred from homology"/>
<dbReference type="EMBL" id="CP001013">
    <property type="protein sequence ID" value="ACB35228.1"/>
    <property type="molecule type" value="Genomic_DNA"/>
</dbReference>
<protein>
    <submittedName>
        <fullName evidence="7">Methyl-accepting chemotaxis sensory transducer</fullName>
    </submittedName>
</protein>
<feature type="compositionally biased region" description="Gly residues" evidence="5">
    <location>
        <begin position="559"/>
        <end position="572"/>
    </location>
</feature>
<feature type="coiled-coil region" evidence="4">
    <location>
        <begin position="76"/>
        <end position="103"/>
    </location>
</feature>
<organism evidence="7 8">
    <name type="scientific">Leptothrix cholodnii (strain ATCC 51168 / LMG 8142 / SP-6)</name>
    <name type="common">Leptothrix discophora (strain SP-6)</name>
    <dbReference type="NCBI Taxonomy" id="395495"/>
    <lineage>
        <taxon>Bacteria</taxon>
        <taxon>Pseudomonadati</taxon>
        <taxon>Pseudomonadota</taxon>
        <taxon>Betaproteobacteria</taxon>
        <taxon>Burkholderiales</taxon>
        <taxon>Sphaerotilaceae</taxon>
        <taxon>Leptothrix</taxon>
    </lineage>
</organism>
<dbReference type="GO" id="GO:0007165">
    <property type="term" value="P:signal transduction"/>
    <property type="evidence" value="ECO:0007669"/>
    <property type="project" value="UniProtKB-KW"/>
</dbReference>
<keyword evidence="8" id="KW-1185">Reference proteome</keyword>
<feature type="region of interest" description="Disordered" evidence="5">
    <location>
        <begin position="543"/>
        <end position="596"/>
    </location>
</feature>
<evidence type="ECO:0000256" key="2">
    <source>
        <dbReference type="ARBA" id="ARBA00029447"/>
    </source>
</evidence>
<dbReference type="GO" id="GO:0004888">
    <property type="term" value="F:transmembrane signaling receptor activity"/>
    <property type="evidence" value="ECO:0007669"/>
    <property type="project" value="TreeGrafter"/>
</dbReference>
<evidence type="ECO:0000313" key="7">
    <source>
        <dbReference type="EMBL" id="ACB35228.1"/>
    </source>
</evidence>
<evidence type="ECO:0000313" key="8">
    <source>
        <dbReference type="Proteomes" id="UP000001693"/>
    </source>
</evidence>
<dbReference type="PANTHER" id="PTHR43531:SF14">
    <property type="entry name" value="METHYL-ACCEPTING CHEMOTAXIS PROTEIN I-RELATED"/>
    <property type="match status" value="1"/>
</dbReference>
<dbReference type="AlphaFoldDB" id="B1XZ58"/>
<dbReference type="eggNOG" id="COG0840">
    <property type="taxonomic scope" value="Bacteria"/>
</dbReference>
<accession>B1XZ58</accession>
<evidence type="ECO:0000256" key="4">
    <source>
        <dbReference type="SAM" id="Coils"/>
    </source>
</evidence>
<dbReference type="Gene3D" id="1.10.287.950">
    <property type="entry name" value="Methyl-accepting chemotaxis protein"/>
    <property type="match status" value="1"/>
</dbReference>
<dbReference type="PROSITE" id="PS50111">
    <property type="entry name" value="CHEMOTAXIS_TRANSDUC_2"/>
    <property type="match status" value="1"/>
</dbReference>
<dbReference type="SMART" id="SM00283">
    <property type="entry name" value="MA"/>
    <property type="match status" value="1"/>
</dbReference>
<name>B1XZ58_LEPCP</name>
<dbReference type="GO" id="GO:0006935">
    <property type="term" value="P:chemotaxis"/>
    <property type="evidence" value="ECO:0007669"/>
    <property type="project" value="TreeGrafter"/>
</dbReference>
<dbReference type="KEGG" id="lch:Lcho_2966"/>
<keyword evidence="1" id="KW-0488">Methylation</keyword>
<sequence length="596" mass="62358" precursor="true">MTVSKRLGLGFAVLLLAQLLIGLIGLQSLADLRADVDQVESLRQTRLSTTRDLQDGIGQIGLHSRALALLDAPLQLSREARLLAQQQTRVQQLEQTLRGLDWAPEQRTVVDAVLGAGAAARPLIDAAARMGHEGQNREAVQELLKQVGPAELQWREQTRRLTQTLIEQGQRAAAAAQARHEQAVGLIAVVTLACLLAGSAMAWALVRSVREPVDQAVRMAEGLMHGSEPAHTPQLQGDELDRLHHAMTGLQRRLREGTLRGIDSHATAAPQPAADLPPSLSQSVADFSERPAAAPAASNRPIAADAEGGFVATPSLDAMASLPSLHAGLAGAPVSAQALAINAARVAERGGEVVTQVVSNMEDISASNRKINEILATIDGIAFQTNILALNAAVQAARAGQDSQGAGAVAGEVRGLAQRAASAAREIKGLITASVEKAEAGTRLARDAGATMDAIVSSVQSVTDLVGQITQHPSDEAAKLAEADLSVRRLDDLTRQNAALVEQSASAADALRQQAERLQKVVGAFRLLQQTQEAAWTAHTAIHSARTSARGETQPGGLDPLGGPGSDAGGGHDGPDGARKGSRPPRPGPERGWSNF</sequence>
<dbReference type="InterPro" id="IPR004089">
    <property type="entry name" value="MCPsignal_dom"/>
</dbReference>
<dbReference type="Gene3D" id="6.10.340.10">
    <property type="match status" value="1"/>
</dbReference>
<evidence type="ECO:0000259" key="6">
    <source>
        <dbReference type="PROSITE" id="PS50111"/>
    </source>
</evidence>
<dbReference type="InterPro" id="IPR051310">
    <property type="entry name" value="MCP_chemotaxis"/>
</dbReference>
<dbReference type="PANTHER" id="PTHR43531">
    <property type="entry name" value="PROTEIN ICFG"/>
    <property type="match status" value="1"/>
</dbReference>
<evidence type="ECO:0000256" key="1">
    <source>
        <dbReference type="ARBA" id="ARBA00022481"/>
    </source>
</evidence>
<dbReference type="STRING" id="395495.Lcho_2966"/>
<keyword evidence="3" id="KW-0807">Transducer</keyword>
<dbReference type="Proteomes" id="UP000001693">
    <property type="component" value="Chromosome"/>
</dbReference>
<evidence type="ECO:0000256" key="5">
    <source>
        <dbReference type="SAM" id="MobiDB-lite"/>
    </source>
</evidence>
<dbReference type="SUPFAM" id="SSF58104">
    <property type="entry name" value="Methyl-accepting chemotaxis protein (MCP) signaling domain"/>
    <property type="match status" value="1"/>
</dbReference>
<feature type="domain" description="Methyl-accepting transducer" evidence="6">
    <location>
        <begin position="335"/>
        <end position="512"/>
    </location>
</feature>
<reference evidence="7 8" key="1">
    <citation type="submission" date="2008-03" db="EMBL/GenBank/DDBJ databases">
        <title>Complete sequence of Leptothrix cholodnii SP-6.</title>
        <authorList>
            <consortium name="US DOE Joint Genome Institute"/>
            <person name="Copeland A."/>
            <person name="Lucas S."/>
            <person name="Lapidus A."/>
            <person name="Glavina del Rio T."/>
            <person name="Dalin E."/>
            <person name="Tice H."/>
            <person name="Bruce D."/>
            <person name="Goodwin L."/>
            <person name="Pitluck S."/>
            <person name="Chertkov O."/>
            <person name="Brettin T."/>
            <person name="Detter J.C."/>
            <person name="Han C."/>
            <person name="Kuske C.R."/>
            <person name="Schmutz J."/>
            <person name="Larimer F."/>
            <person name="Land M."/>
            <person name="Hauser L."/>
            <person name="Kyrpides N."/>
            <person name="Lykidis A."/>
            <person name="Emerson D."/>
            <person name="Richardson P."/>
        </authorList>
    </citation>
    <scope>NUCLEOTIDE SEQUENCE [LARGE SCALE GENOMIC DNA]</scope>
    <source>
        <strain evidence="8">ATCC 51168 / LMG 8142 / SP-6</strain>
    </source>
</reference>
<evidence type="ECO:0000256" key="3">
    <source>
        <dbReference type="PROSITE-ProRule" id="PRU00284"/>
    </source>
</evidence>